<feature type="region of interest" description="Disordered" evidence="1">
    <location>
        <begin position="949"/>
        <end position="981"/>
    </location>
</feature>
<dbReference type="RefSeq" id="XP_016584488.1">
    <property type="nucleotide sequence ID" value="XM_016727629.1"/>
</dbReference>
<proteinExistence type="predicted"/>
<dbReference type="OrthoDB" id="5371510at2759"/>
<sequence>MRDSSIANIFPLSLIQSDLHVSLHSPLDVQREQTNRLHDQDVTHIIAAEAEFANLFPEAQIDTLVWLQIPPSSAAAIKMTCMGTAYPTSWLLCYNSAVLRESGFAKFAQLLDDERYQKRQASKLLLSGLLGDNAATVMQKIRFVLDLGPSIDFDLRSEHLEALTLPKGIVQYSMMTRLDPARRVAISTAGGHDDACHCFDMKIRGAKIDEPGYWINGQHKPLTVQGDAVPEPTTSPSDGVAQTSVESNSDTGATDREATDLEDVGSDEAPVPPPSSPQGPEITHAPADPAILQDGWLTGSIWDLPLAPEFRIDDYCEVRHIANVIRLLLAMAGKPLHLNSAARVFTIAGLAKLFHLKSSDVYHINAASAAGSQNQPGPLTGFAFANRLRSIVSDWFFRLNNVNIVDILPEECFIIAWNIKLPVVARVAYRILVAERALQEAGTTDAQPRKYQSRQKSVFGRELSGLLDEDMETMIDHSSEAFVQRILQNRDTEVAETKSRIQEFSASEDLTATGTSIVTPDVVHKYEYESLTTMFRTYSGPIRKLQQIADVLTKFVKVEESIAQVDTRHLLGPHDYPIANALAAVRRLLDHLTHIVRVCFPRSLADSDLLNNTYTEEVQKSLSFYVRQNVLHKNWFVHIYNDLPDDKKAMTAVYWRLLGRSVEDKLSKQFDRTHFMDLVAAVNAALFKSLIYGVPIGTGDIRDKLRLDLLDHLKPMIGQDVTLYSIQSMGELDAFTAVDFRYALYNHASRLYKKIYDRDCFFPEFELELVRASPHLLLGLSNEEFRFLPLWAGGDNDGTGAVFEPALPTAHLGPISPGPEYHTGTTETSMSTPSIDDTLSMAGPPSISDAGNTERYGDAAMSDAVTARGAGDGGNHEDDDAQSVSSSFIMVRNFDGLNLTPAQAAAAAATATASATSATYSLPSAASVNSSSLPSNISRAVQDGYSTLPGTSASASLATPSSSSVASLSSSSPSVALTTSSSDDIVVVRPAGTAANAATATASTSTDVDFGFEYDENEDGIYNYEDDDDVEDQEYYDDDDDDAKSDDTVMPDRDDVEQAMRQDVQLPQAASN</sequence>
<reference evidence="2 3" key="2">
    <citation type="journal article" date="2015" name="Eukaryot. Cell">
        <title>Asexual propagation of a virulent clone complex in a human and feline outbreak of sporotrichosis.</title>
        <authorList>
            <person name="Teixeira Mde M."/>
            <person name="Rodrigues A.M."/>
            <person name="Tsui C.K."/>
            <person name="de Almeida L.G."/>
            <person name="Van Diepeningen A.D."/>
            <person name="van den Ende B.G."/>
            <person name="Fernandes G.F."/>
            <person name="Kano R."/>
            <person name="Hamelin R.C."/>
            <person name="Lopes-Bezerra L.M."/>
            <person name="Vasconcelos A.T."/>
            <person name="de Hoog S."/>
            <person name="de Camargo Z.P."/>
            <person name="Felipe M.S."/>
        </authorList>
    </citation>
    <scope>NUCLEOTIDE SEQUENCE [LARGE SCALE GENOMIC DNA]</scope>
    <source>
        <strain evidence="2 3">1099-18</strain>
    </source>
</reference>
<feature type="compositionally biased region" description="Acidic residues" evidence="1">
    <location>
        <begin position="1018"/>
        <end position="1044"/>
    </location>
</feature>
<feature type="region of interest" description="Disordered" evidence="1">
    <location>
        <begin position="1018"/>
        <end position="1050"/>
    </location>
</feature>
<organism evidence="2 3">
    <name type="scientific">Sporothrix schenckii 1099-18</name>
    <dbReference type="NCBI Taxonomy" id="1397361"/>
    <lineage>
        <taxon>Eukaryota</taxon>
        <taxon>Fungi</taxon>
        <taxon>Dikarya</taxon>
        <taxon>Ascomycota</taxon>
        <taxon>Pezizomycotina</taxon>
        <taxon>Sordariomycetes</taxon>
        <taxon>Sordariomycetidae</taxon>
        <taxon>Ophiostomatales</taxon>
        <taxon>Ophiostomataceae</taxon>
        <taxon>Sporothrix</taxon>
    </lineage>
</organism>
<feature type="region of interest" description="Disordered" evidence="1">
    <location>
        <begin position="816"/>
        <end position="854"/>
    </location>
</feature>
<dbReference type="VEuPathDB" id="FungiDB:SPSK_00679"/>
<dbReference type="AlphaFoldDB" id="A0A0F2LWG3"/>
<comment type="caution">
    <text evidence="2">The sequence shown here is derived from an EMBL/GenBank/DDBJ whole genome shotgun (WGS) entry which is preliminary data.</text>
</comment>
<feature type="compositionally biased region" description="Polar residues" evidence="1">
    <location>
        <begin position="232"/>
        <end position="252"/>
    </location>
</feature>
<name>A0A0F2LWG3_SPOSC</name>
<protein>
    <submittedName>
        <fullName evidence="2">Uncharacterized protein</fullName>
    </submittedName>
</protein>
<dbReference type="KEGG" id="ssck:SPSK_00679"/>
<evidence type="ECO:0000256" key="1">
    <source>
        <dbReference type="SAM" id="MobiDB-lite"/>
    </source>
</evidence>
<reference evidence="2 3" key="1">
    <citation type="journal article" date="2014" name="BMC Genomics">
        <title>Comparative genomics of the major fungal agents of human and animal Sporotrichosis: Sporothrix schenckii and Sporothrix brasiliensis.</title>
        <authorList>
            <person name="Teixeira M.M."/>
            <person name="de Almeida L.G."/>
            <person name="Kubitschek-Barreira P."/>
            <person name="Alves F.L."/>
            <person name="Kioshima E.S."/>
            <person name="Abadio A.K."/>
            <person name="Fernandes L."/>
            <person name="Derengowski L.S."/>
            <person name="Ferreira K.S."/>
            <person name="Souza R.C."/>
            <person name="Ruiz J.C."/>
            <person name="de Andrade N.C."/>
            <person name="Paes H.C."/>
            <person name="Nicola A.M."/>
            <person name="Albuquerque P."/>
            <person name="Gerber A.L."/>
            <person name="Martins V.P."/>
            <person name="Peconick L.D."/>
            <person name="Neto A.V."/>
            <person name="Chaucanez C.B."/>
            <person name="Silva P.A."/>
            <person name="Cunha O.L."/>
            <person name="de Oliveira F.F."/>
            <person name="dos Santos T.C."/>
            <person name="Barros A.L."/>
            <person name="Soares M.A."/>
            <person name="de Oliveira L.M."/>
            <person name="Marini M.M."/>
            <person name="Villalobos-Duno H."/>
            <person name="Cunha M.M."/>
            <person name="de Hoog S."/>
            <person name="da Silveira J.F."/>
            <person name="Henrissat B."/>
            <person name="Nino-Vega G.A."/>
            <person name="Cisalpino P.S."/>
            <person name="Mora-Montes H.M."/>
            <person name="Almeida S.R."/>
            <person name="Stajich J.E."/>
            <person name="Lopes-Bezerra L.M."/>
            <person name="Vasconcelos A.T."/>
            <person name="Felipe M.S."/>
        </authorList>
    </citation>
    <scope>NUCLEOTIDE SEQUENCE [LARGE SCALE GENOMIC DNA]</scope>
    <source>
        <strain evidence="2 3">1099-18</strain>
    </source>
</reference>
<feature type="compositionally biased region" description="Polar residues" evidence="1">
    <location>
        <begin position="823"/>
        <end position="837"/>
    </location>
</feature>
<dbReference type="Proteomes" id="UP000033710">
    <property type="component" value="Unassembled WGS sequence"/>
</dbReference>
<evidence type="ECO:0000313" key="3">
    <source>
        <dbReference type="Proteomes" id="UP000033710"/>
    </source>
</evidence>
<accession>A0A0F2LWG3</accession>
<evidence type="ECO:0000313" key="2">
    <source>
        <dbReference type="EMBL" id="KJR81812.1"/>
    </source>
</evidence>
<gene>
    <name evidence="2" type="ORF">SPSK_00679</name>
</gene>
<dbReference type="GeneID" id="27662906"/>
<feature type="region of interest" description="Disordered" evidence="1">
    <location>
        <begin position="223"/>
        <end position="286"/>
    </location>
</feature>
<dbReference type="EMBL" id="AXCR01000011">
    <property type="protein sequence ID" value="KJR81812.1"/>
    <property type="molecule type" value="Genomic_DNA"/>
</dbReference>